<dbReference type="EMBL" id="PTRA01000001">
    <property type="protein sequence ID" value="PQA59245.1"/>
    <property type="molecule type" value="Genomic_DNA"/>
</dbReference>
<keyword evidence="11" id="KW-1185">Reference proteome</keyword>
<feature type="binding site" evidence="6">
    <location>
        <position position="190"/>
    </location>
    <ligand>
        <name>substrate</name>
    </ligand>
</feature>
<dbReference type="EC" id="3.2.1.78" evidence="4"/>
<organism evidence="10 11">
    <name type="scientific">Siphonobacter curvatus</name>
    <dbReference type="NCBI Taxonomy" id="2094562"/>
    <lineage>
        <taxon>Bacteria</taxon>
        <taxon>Pseudomonadati</taxon>
        <taxon>Bacteroidota</taxon>
        <taxon>Cytophagia</taxon>
        <taxon>Cytophagales</taxon>
        <taxon>Cytophagaceae</taxon>
        <taxon>Siphonobacter</taxon>
    </lineage>
</organism>
<dbReference type="Pfam" id="PF02156">
    <property type="entry name" value="Glyco_hydro_26"/>
    <property type="match status" value="1"/>
</dbReference>
<keyword evidence="3 4" id="KW-0326">Glycosidase</keyword>
<feature type="binding site" evidence="6">
    <location>
        <position position="122"/>
    </location>
    <ligand>
        <name>substrate</name>
    </ligand>
</feature>
<evidence type="ECO:0000256" key="6">
    <source>
        <dbReference type="PIRSR" id="PIRSR018168-2"/>
    </source>
</evidence>
<dbReference type="GO" id="GO:0006080">
    <property type="term" value="P:substituted mannan metabolic process"/>
    <property type="evidence" value="ECO:0007669"/>
    <property type="project" value="UniProtKB-UniRule"/>
</dbReference>
<feature type="active site" description="Proton donor" evidence="5 8">
    <location>
        <position position="185"/>
    </location>
</feature>
<dbReference type="InterPro" id="IPR022790">
    <property type="entry name" value="GH26_dom"/>
</dbReference>
<evidence type="ECO:0000256" key="8">
    <source>
        <dbReference type="PROSITE-ProRule" id="PRU01100"/>
    </source>
</evidence>
<dbReference type="PANTHER" id="PTHR40079">
    <property type="entry name" value="MANNAN ENDO-1,4-BETA-MANNOSIDASE E-RELATED"/>
    <property type="match status" value="1"/>
</dbReference>
<feature type="binding site" evidence="6">
    <location>
        <position position="256"/>
    </location>
    <ligand>
        <name>substrate</name>
    </ligand>
</feature>
<dbReference type="SUPFAM" id="SSF51445">
    <property type="entry name" value="(Trans)glycosidases"/>
    <property type="match status" value="1"/>
</dbReference>
<dbReference type="Gene3D" id="3.20.20.80">
    <property type="entry name" value="Glycosidases"/>
    <property type="match status" value="1"/>
</dbReference>
<sequence length="367" mass="42415">MLRTALVCLTLYAGSLGAQTAPIDKKATKETRNLYTNLQKLAKKGTMFGHQDDLGYGVNWRAETGRSDVKEVVGEYPAVFGWDLGRIEFDSTHEIDGIPFESQRKFVEQVYAQGGVNTFSWHLNNPTDPTKTSWDKVDFTIRKLFSDPQARQRYDAWLDRVAAYFNSLKGPKGEAIPVIFRPFHEHTGSWFWWGKDHATVDEYVQLWRYTVEYLRDKKDVHNVLYAYSTDRFPTKEEYLERYPGDAYIDIVGFDIYHRPQPGQPDHFVANTRQRVEILKEVGQEKKKVYAITETGLEKLPQPNWWTQVLAPIIKNAGLSYVLVWRNGNPGHFYAPYAGQATAEDFKKFSQQSDVYLQKKTAAAQLYR</sequence>
<feature type="chain" id="PRO_5015377649" description="Mannan endo-1,4-beta-mannosidase" evidence="4">
    <location>
        <begin position="21"/>
        <end position="367"/>
    </location>
</feature>
<dbReference type="PIRSF" id="PIRSF018168">
    <property type="entry name" value="Mannan-1_4-beta-mannosidase"/>
    <property type="match status" value="1"/>
</dbReference>
<evidence type="ECO:0000256" key="4">
    <source>
        <dbReference type="PIRNR" id="PIRNR018168"/>
    </source>
</evidence>
<evidence type="ECO:0000256" key="1">
    <source>
        <dbReference type="ARBA" id="ARBA00007754"/>
    </source>
</evidence>
<feature type="site" description="Plays an important role in maintaining the position of the catalytic nucleophile" evidence="7">
    <location>
        <position position="184"/>
    </location>
</feature>
<dbReference type="InterPro" id="IPR000805">
    <property type="entry name" value="Glyco_hydro_26"/>
</dbReference>
<keyword evidence="4" id="KW-0964">Secreted</keyword>
<dbReference type="OrthoDB" id="9816550at2"/>
<gene>
    <name evidence="10" type="ORF">C5O19_06215</name>
</gene>
<dbReference type="GO" id="GO:0005576">
    <property type="term" value="C:extracellular region"/>
    <property type="evidence" value="ECO:0007669"/>
    <property type="project" value="UniProtKB-SubCell"/>
</dbReference>
<protein>
    <recommendedName>
        <fullName evidence="4">Mannan endo-1,4-beta-mannosidase</fullName>
        <ecNumber evidence="4">3.2.1.78</ecNumber>
    </recommendedName>
</protein>
<feature type="signal peptide" evidence="4">
    <location>
        <begin position="1"/>
        <end position="20"/>
    </location>
</feature>
<evidence type="ECO:0000256" key="2">
    <source>
        <dbReference type="ARBA" id="ARBA00022801"/>
    </source>
</evidence>
<accession>A0A2S7INH8</accession>
<keyword evidence="4" id="KW-0119">Carbohydrate metabolism</keyword>
<reference evidence="11" key="1">
    <citation type="submission" date="2018-02" db="EMBL/GenBank/DDBJ databases">
        <title>Genome sequencing of Solimonas sp. HR-BB.</title>
        <authorList>
            <person name="Lee Y."/>
            <person name="Jeon C.O."/>
        </authorList>
    </citation>
    <scope>NUCLEOTIDE SEQUENCE [LARGE SCALE GENOMIC DNA]</scope>
    <source>
        <strain evidence="11">HR-U</strain>
    </source>
</reference>
<dbReference type="InterPro" id="IPR017853">
    <property type="entry name" value="GH"/>
</dbReference>
<dbReference type="InterPro" id="IPR016714">
    <property type="entry name" value="MANB/E"/>
</dbReference>
<comment type="similarity">
    <text evidence="1 4 8">Belongs to the glycosyl hydrolase 26 family.</text>
</comment>
<evidence type="ECO:0000259" key="9">
    <source>
        <dbReference type="PROSITE" id="PS51764"/>
    </source>
</evidence>
<dbReference type="GO" id="GO:0016985">
    <property type="term" value="F:mannan endo-1,4-beta-mannosidase activity"/>
    <property type="evidence" value="ECO:0007669"/>
    <property type="project" value="UniProtKB-UniRule"/>
</dbReference>
<name>A0A2S7INH8_9BACT</name>
<dbReference type="PROSITE" id="PS51764">
    <property type="entry name" value="GH26"/>
    <property type="match status" value="1"/>
</dbReference>
<feature type="active site" description="Nucleophile" evidence="5 8">
    <location>
        <position position="293"/>
    </location>
</feature>
<feature type="domain" description="GH26" evidence="9">
    <location>
        <begin position="29"/>
        <end position="358"/>
    </location>
</feature>
<dbReference type="Proteomes" id="UP000239590">
    <property type="component" value="Unassembled WGS sequence"/>
</dbReference>
<dbReference type="PRINTS" id="PR00739">
    <property type="entry name" value="GLHYDRLASE26"/>
</dbReference>
<evidence type="ECO:0000256" key="7">
    <source>
        <dbReference type="PIRSR" id="PIRSR018168-3"/>
    </source>
</evidence>
<evidence type="ECO:0000313" key="10">
    <source>
        <dbReference type="EMBL" id="PQA59245.1"/>
    </source>
</evidence>
<dbReference type="AlphaFoldDB" id="A0A2S7INH8"/>
<evidence type="ECO:0000256" key="3">
    <source>
        <dbReference type="ARBA" id="ARBA00023295"/>
    </source>
</evidence>
<dbReference type="RefSeq" id="WP_104710593.1">
    <property type="nucleotide sequence ID" value="NZ_PTRA01000001.1"/>
</dbReference>
<proteinExistence type="inferred from homology"/>
<comment type="caution">
    <text evidence="10">The sequence shown here is derived from an EMBL/GenBank/DDBJ whole genome shotgun (WGS) entry which is preliminary data.</text>
</comment>
<comment type="catalytic activity">
    <reaction evidence="4">
        <text>Random hydrolysis of (1-&gt;4)-beta-D-mannosidic linkages in mannans, galactomannans and glucomannans.</text>
        <dbReference type="EC" id="3.2.1.78"/>
    </reaction>
</comment>
<comment type="subcellular location">
    <subcellularLocation>
        <location evidence="4">Secreted</location>
    </subcellularLocation>
</comment>
<keyword evidence="2 4" id="KW-0378">Hydrolase</keyword>
<keyword evidence="4" id="KW-0732">Signal</keyword>
<dbReference type="PANTHER" id="PTHR40079:SF4">
    <property type="entry name" value="GH26 DOMAIN-CONTAINING PROTEIN-RELATED"/>
    <property type="match status" value="1"/>
</dbReference>
<evidence type="ECO:0000256" key="5">
    <source>
        <dbReference type="PIRSR" id="PIRSR018168-1"/>
    </source>
</evidence>
<evidence type="ECO:0000313" key="11">
    <source>
        <dbReference type="Proteomes" id="UP000239590"/>
    </source>
</evidence>